<dbReference type="Proteomes" id="UP000784294">
    <property type="component" value="Unassembled WGS sequence"/>
</dbReference>
<evidence type="ECO:0000313" key="2">
    <source>
        <dbReference type="Proteomes" id="UP000784294"/>
    </source>
</evidence>
<keyword evidence="2" id="KW-1185">Reference proteome</keyword>
<protein>
    <submittedName>
        <fullName evidence="1">Uncharacterized protein</fullName>
    </submittedName>
</protein>
<dbReference type="EMBL" id="CAAALY010007386">
    <property type="protein sequence ID" value="VEL09846.1"/>
    <property type="molecule type" value="Genomic_DNA"/>
</dbReference>
<name>A0A448WEH7_9PLAT</name>
<comment type="caution">
    <text evidence="1">The sequence shown here is derived from an EMBL/GenBank/DDBJ whole genome shotgun (WGS) entry which is preliminary data.</text>
</comment>
<dbReference type="InterPro" id="IPR040035">
    <property type="entry name" value="TMEM180"/>
</dbReference>
<proteinExistence type="predicted"/>
<dbReference type="PANTHER" id="PTHR28658:SF3">
    <property type="entry name" value="TRANSMEMBRANE PROTEIN 180"/>
    <property type="match status" value="1"/>
</dbReference>
<organism evidence="1 2">
    <name type="scientific">Protopolystoma xenopodis</name>
    <dbReference type="NCBI Taxonomy" id="117903"/>
    <lineage>
        <taxon>Eukaryota</taxon>
        <taxon>Metazoa</taxon>
        <taxon>Spiralia</taxon>
        <taxon>Lophotrochozoa</taxon>
        <taxon>Platyhelminthes</taxon>
        <taxon>Monogenea</taxon>
        <taxon>Polyopisthocotylea</taxon>
        <taxon>Polystomatidea</taxon>
        <taxon>Polystomatidae</taxon>
        <taxon>Protopolystoma</taxon>
    </lineage>
</organism>
<gene>
    <name evidence="1" type="ORF">PXEA_LOCUS3286</name>
</gene>
<evidence type="ECO:0000313" key="1">
    <source>
        <dbReference type="EMBL" id="VEL09846.1"/>
    </source>
</evidence>
<sequence>MPFNRIFTEGVCRLLSQVTSDLVDEDTVRARRLEPLSALIFGSAALLARPGQSLAPLVSVSAFEMLTGHKWLYFPFSGTSIEADVSGSPRLSLATNLSDEVSVGASDINSFISPPSNQLSDPSLRLHLQTGLNVDFKALASSETSLVRSACLILITGIPFLAGLLQLAAWSNYKLHGSRLASIKRIRLAATMSALDCRLEQQNWTNRTDFDLEKCCLELDSELPLCISSKQTKKSAHLRSLQIQSL</sequence>
<dbReference type="AlphaFoldDB" id="A0A448WEH7"/>
<dbReference type="OrthoDB" id="62987at2759"/>
<reference evidence="1" key="1">
    <citation type="submission" date="2018-11" db="EMBL/GenBank/DDBJ databases">
        <authorList>
            <consortium name="Pathogen Informatics"/>
        </authorList>
    </citation>
    <scope>NUCLEOTIDE SEQUENCE</scope>
</reference>
<accession>A0A448WEH7</accession>
<dbReference type="PANTHER" id="PTHR28658">
    <property type="entry name" value="TRANSMEMBRANE PROTEIN 180"/>
    <property type="match status" value="1"/>
</dbReference>